<dbReference type="Pfam" id="PF00248">
    <property type="entry name" value="Aldo_ket_red"/>
    <property type="match status" value="1"/>
</dbReference>
<dbReference type="AlphaFoldDB" id="A0A6J6ZG43"/>
<gene>
    <name evidence="2" type="ORF">UFOPK3204_00142</name>
</gene>
<feature type="domain" description="NADP-dependent oxidoreductase" evidence="1">
    <location>
        <begin position="4"/>
        <end position="254"/>
    </location>
</feature>
<dbReference type="PANTHER" id="PTHR43312:SF1">
    <property type="entry name" value="NADP-DEPENDENT OXIDOREDUCTASE DOMAIN-CONTAINING PROTEIN"/>
    <property type="match status" value="1"/>
</dbReference>
<dbReference type="SUPFAM" id="SSF51430">
    <property type="entry name" value="NAD(P)-linked oxidoreductase"/>
    <property type="match status" value="1"/>
</dbReference>
<dbReference type="CDD" id="cd19097">
    <property type="entry name" value="AKR_unchar"/>
    <property type="match status" value="1"/>
</dbReference>
<dbReference type="InterPro" id="IPR036812">
    <property type="entry name" value="NAD(P)_OxRdtase_dom_sf"/>
</dbReference>
<dbReference type="InterPro" id="IPR053135">
    <property type="entry name" value="AKR2_Oxidoreductase"/>
</dbReference>
<evidence type="ECO:0000259" key="1">
    <source>
        <dbReference type="Pfam" id="PF00248"/>
    </source>
</evidence>
<organism evidence="2">
    <name type="scientific">freshwater metagenome</name>
    <dbReference type="NCBI Taxonomy" id="449393"/>
    <lineage>
        <taxon>unclassified sequences</taxon>
        <taxon>metagenomes</taxon>
        <taxon>ecological metagenomes</taxon>
    </lineage>
</organism>
<sequence>MQSLVLGTAQWGNPYGVTNSQGRLTDEALAEIIAVAQGAGIGAIDTAGMYGDAEARLASWASDFSITTKVRGADPQTIPAQLKASLAALGQSSIANCLIHDWAQLTEAQANASAKQLEDMKRKRLVQQIGVSAYDETDLNRAASIFGQLEIAQVPINVLDQRLINSNILQTLASRGTRIQARSVFLQGLLAARSDTRLGQHPEVIKFHDWCESNGEQPIEVALSFIKTIAPITEVVIGVTTGAELNDLAQAWATCKQRLDTEGLASGDIGLLDPRTWA</sequence>
<proteinExistence type="predicted"/>
<dbReference type="InterPro" id="IPR023210">
    <property type="entry name" value="NADP_OxRdtase_dom"/>
</dbReference>
<dbReference type="EMBL" id="CAFABK010000003">
    <property type="protein sequence ID" value="CAB4820751.1"/>
    <property type="molecule type" value="Genomic_DNA"/>
</dbReference>
<accession>A0A6J6ZG43</accession>
<protein>
    <submittedName>
        <fullName evidence="2">Unannotated protein</fullName>
    </submittedName>
</protein>
<dbReference type="Gene3D" id="3.20.20.100">
    <property type="entry name" value="NADP-dependent oxidoreductase domain"/>
    <property type="match status" value="1"/>
</dbReference>
<name>A0A6J6ZG43_9ZZZZ</name>
<evidence type="ECO:0000313" key="2">
    <source>
        <dbReference type="EMBL" id="CAB4820751.1"/>
    </source>
</evidence>
<dbReference type="PANTHER" id="PTHR43312">
    <property type="entry name" value="D-THREO-ALDOSE 1-DEHYDROGENASE"/>
    <property type="match status" value="1"/>
</dbReference>
<reference evidence="2" key="1">
    <citation type="submission" date="2020-05" db="EMBL/GenBank/DDBJ databases">
        <authorList>
            <person name="Chiriac C."/>
            <person name="Salcher M."/>
            <person name="Ghai R."/>
            <person name="Kavagutti S V."/>
        </authorList>
    </citation>
    <scope>NUCLEOTIDE SEQUENCE</scope>
</reference>